<dbReference type="EMBL" id="JACSDY010000009">
    <property type="protein sequence ID" value="KAF7420448.1"/>
    <property type="molecule type" value="Genomic_DNA"/>
</dbReference>
<sequence length="115" mass="11441">MVPLMIDDVSIARPFVILEEDGGRGGGRGGRGGGGGGGGEEDDDDGGGGGDGGFTKEAFTKDSLCLGPLIAFTRLSSRSLCSPNARLLEIQDQPHDGDHDGGGDGDGDGGDSGSY</sequence>
<gene>
    <name evidence="2" type="ORF">H0235_010745</name>
</gene>
<feature type="compositionally biased region" description="Basic and acidic residues" evidence="1">
    <location>
        <begin position="92"/>
        <end position="102"/>
    </location>
</feature>
<keyword evidence="3" id="KW-1185">Reference proteome</keyword>
<protein>
    <submittedName>
        <fullName evidence="2">Uncharacterized protein</fullName>
    </submittedName>
</protein>
<name>A0A834NXJ1_VESPE</name>
<accession>A0A834NXJ1</accession>
<feature type="region of interest" description="Disordered" evidence="1">
    <location>
        <begin position="86"/>
        <end position="115"/>
    </location>
</feature>
<dbReference type="Proteomes" id="UP000600918">
    <property type="component" value="Unassembled WGS sequence"/>
</dbReference>
<evidence type="ECO:0000313" key="2">
    <source>
        <dbReference type="EMBL" id="KAF7420448.1"/>
    </source>
</evidence>
<feature type="compositionally biased region" description="Gly residues" evidence="1">
    <location>
        <begin position="24"/>
        <end position="38"/>
    </location>
</feature>
<evidence type="ECO:0000256" key="1">
    <source>
        <dbReference type="SAM" id="MobiDB-lite"/>
    </source>
</evidence>
<organism evidence="2 3">
    <name type="scientific">Vespula pensylvanica</name>
    <name type="common">Western yellow jacket</name>
    <name type="synonym">Wasp</name>
    <dbReference type="NCBI Taxonomy" id="30213"/>
    <lineage>
        <taxon>Eukaryota</taxon>
        <taxon>Metazoa</taxon>
        <taxon>Ecdysozoa</taxon>
        <taxon>Arthropoda</taxon>
        <taxon>Hexapoda</taxon>
        <taxon>Insecta</taxon>
        <taxon>Pterygota</taxon>
        <taxon>Neoptera</taxon>
        <taxon>Endopterygota</taxon>
        <taxon>Hymenoptera</taxon>
        <taxon>Apocrita</taxon>
        <taxon>Aculeata</taxon>
        <taxon>Vespoidea</taxon>
        <taxon>Vespidae</taxon>
        <taxon>Vespinae</taxon>
        <taxon>Vespula</taxon>
    </lineage>
</organism>
<evidence type="ECO:0000313" key="3">
    <source>
        <dbReference type="Proteomes" id="UP000600918"/>
    </source>
</evidence>
<reference evidence="2" key="1">
    <citation type="journal article" date="2020" name="G3 (Bethesda)">
        <title>High-Quality Assemblies for Three Invasive Social Wasps from the &lt;i&gt;Vespula&lt;/i&gt; Genus.</title>
        <authorList>
            <person name="Harrop T.W.R."/>
            <person name="Guhlin J."/>
            <person name="McLaughlin G.M."/>
            <person name="Permina E."/>
            <person name="Stockwell P."/>
            <person name="Gilligan J."/>
            <person name="Le Lec M.F."/>
            <person name="Gruber M.A.M."/>
            <person name="Quinn O."/>
            <person name="Lovegrove M."/>
            <person name="Duncan E.J."/>
            <person name="Remnant E.J."/>
            <person name="Van Eeckhoven J."/>
            <person name="Graham B."/>
            <person name="Knapp R.A."/>
            <person name="Langford K.W."/>
            <person name="Kronenberg Z."/>
            <person name="Press M.O."/>
            <person name="Eacker S.M."/>
            <person name="Wilson-Rankin E.E."/>
            <person name="Purcell J."/>
            <person name="Lester P.J."/>
            <person name="Dearden P.K."/>
        </authorList>
    </citation>
    <scope>NUCLEOTIDE SEQUENCE</scope>
    <source>
        <strain evidence="2">Volc-1</strain>
    </source>
</reference>
<feature type="region of interest" description="Disordered" evidence="1">
    <location>
        <begin position="18"/>
        <end position="54"/>
    </location>
</feature>
<dbReference type="AlphaFoldDB" id="A0A834NXJ1"/>
<proteinExistence type="predicted"/>
<comment type="caution">
    <text evidence="2">The sequence shown here is derived from an EMBL/GenBank/DDBJ whole genome shotgun (WGS) entry which is preliminary data.</text>
</comment>